<name>A0A4U0XWU2_9PEZI</name>
<evidence type="ECO:0000256" key="1">
    <source>
        <dbReference type="SAM" id="MobiDB-lite"/>
    </source>
</evidence>
<feature type="compositionally biased region" description="Gly residues" evidence="1">
    <location>
        <begin position="152"/>
        <end position="164"/>
    </location>
</feature>
<organism evidence="2 3">
    <name type="scientific">Friedmanniomyces simplex</name>
    <dbReference type="NCBI Taxonomy" id="329884"/>
    <lineage>
        <taxon>Eukaryota</taxon>
        <taxon>Fungi</taxon>
        <taxon>Dikarya</taxon>
        <taxon>Ascomycota</taxon>
        <taxon>Pezizomycotina</taxon>
        <taxon>Dothideomycetes</taxon>
        <taxon>Dothideomycetidae</taxon>
        <taxon>Mycosphaerellales</taxon>
        <taxon>Teratosphaeriaceae</taxon>
        <taxon>Friedmanniomyces</taxon>
    </lineage>
</organism>
<feature type="region of interest" description="Disordered" evidence="1">
    <location>
        <begin position="104"/>
        <end position="164"/>
    </location>
</feature>
<dbReference type="STRING" id="329884.A0A4U0XWU2"/>
<reference evidence="2 3" key="1">
    <citation type="submission" date="2017-03" db="EMBL/GenBank/DDBJ databases">
        <title>Genomes of endolithic fungi from Antarctica.</title>
        <authorList>
            <person name="Coleine C."/>
            <person name="Masonjones S."/>
            <person name="Stajich J.E."/>
        </authorList>
    </citation>
    <scope>NUCLEOTIDE SEQUENCE [LARGE SCALE GENOMIC DNA]</scope>
    <source>
        <strain evidence="2 3">CCFEE 5184</strain>
    </source>
</reference>
<comment type="caution">
    <text evidence="2">The sequence shown here is derived from an EMBL/GenBank/DDBJ whole genome shotgun (WGS) entry which is preliminary data.</text>
</comment>
<feature type="compositionally biased region" description="Basic and acidic residues" evidence="1">
    <location>
        <begin position="36"/>
        <end position="52"/>
    </location>
</feature>
<feature type="compositionally biased region" description="Basic and acidic residues" evidence="1">
    <location>
        <begin position="116"/>
        <end position="128"/>
    </location>
</feature>
<dbReference type="PANTHER" id="PTHR42090:SF1">
    <property type="match status" value="1"/>
</dbReference>
<keyword evidence="3" id="KW-1185">Reference proteome</keyword>
<dbReference type="Proteomes" id="UP000309340">
    <property type="component" value="Unassembled WGS sequence"/>
</dbReference>
<feature type="compositionally biased region" description="Polar residues" evidence="1">
    <location>
        <begin position="16"/>
        <end position="35"/>
    </location>
</feature>
<dbReference type="PANTHER" id="PTHR42090">
    <property type="match status" value="1"/>
</dbReference>
<dbReference type="OrthoDB" id="4220319at2759"/>
<sequence>MFTPTLRRSFAFRPSHASSKQVFTTRPFHLSTQQFARKDAQDKDSLKPEPNEYSKSGSDDAAAAVEDAAFDPKKTSPEAEHASAQKEAKSEGVSLAAIKTLCDNPLEVSPANQEVSKPKEQPQGEHEGSSAQSGGGPSDRQRTSGGSSPPKSGGGKHGGGSQGV</sequence>
<dbReference type="AlphaFoldDB" id="A0A4U0XWU2"/>
<dbReference type="EMBL" id="NAJQ01000086">
    <property type="protein sequence ID" value="TKA79585.1"/>
    <property type="molecule type" value="Genomic_DNA"/>
</dbReference>
<accession>A0A4U0XWU2</accession>
<evidence type="ECO:0000313" key="3">
    <source>
        <dbReference type="Proteomes" id="UP000309340"/>
    </source>
</evidence>
<feature type="compositionally biased region" description="Basic and acidic residues" evidence="1">
    <location>
        <begin position="70"/>
        <end position="90"/>
    </location>
</feature>
<gene>
    <name evidence="2" type="ORF">B0A55_03376</name>
</gene>
<protein>
    <submittedName>
        <fullName evidence="2">Uncharacterized protein</fullName>
    </submittedName>
</protein>
<feature type="region of interest" description="Disordered" evidence="1">
    <location>
        <begin position="16"/>
        <end position="92"/>
    </location>
</feature>
<evidence type="ECO:0000313" key="2">
    <source>
        <dbReference type="EMBL" id="TKA79585.1"/>
    </source>
</evidence>
<proteinExistence type="predicted"/>